<protein>
    <submittedName>
        <fullName evidence="1">Uncharacterized protein</fullName>
    </submittedName>
</protein>
<proteinExistence type="predicted"/>
<evidence type="ECO:0000313" key="2">
    <source>
        <dbReference type="Proteomes" id="UP000688137"/>
    </source>
</evidence>
<dbReference type="EMBL" id="CAJJDM010000093">
    <property type="protein sequence ID" value="CAD8092137.1"/>
    <property type="molecule type" value="Genomic_DNA"/>
</dbReference>
<sequence length="172" mass="20709">MQSRSLIFMTQKISQLDLILLSKLHTLKQQLLLIDQNHIVVYFLRGKHLQTHQECFKSLEIIQLNFRWNPKIIEKLLVLYQNRFIQMFIHLKNYSFSIQSDIFSIQENIRNDQKFINCDTQKQFVDICDELRQQIEIEMNDLIQSQLELYLFLTKTSFQISPNDGKERDDIL</sequence>
<accession>A0A8S1NG98</accession>
<gene>
    <name evidence="1" type="ORF">PPRIM_AZ9-3.1.T0900006</name>
</gene>
<dbReference type="Proteomes" id="UP000688137">
    <property type="component" value="Unassembled WGS sequence"/>
</dbReference>
<reference evidence="1" key="1">
    <citation type="submission" date="2021-01" db="EMBL/GenBank/DDBJ databases">
        <authorList>
            <consortium name="Genoscope - CEA"/>
            <person name="William W."/>
        </authorList>
    </citation>
    <scope>NUCLEOTIDE SEQUENCE</scope>
</reference>
<evidence type="ECO:0000313" key="1">
    <source>
        <dbReference type="EMBL" id="CAD8092137.1"/>
    </source>
</evidence>
<name>A0A8S1NG98_PARPR</name>
<keyword evidence="2" id="KW-1185">Reference proteome</keyword>
<organism evidence="1 2">
    <name type="scientific">Paramecium primaurelia</name>
    <dbReference type="NCBI Taxonomy" id="5886"/>
    <lineage>
        <taxon>Eukaryota</taxon>
        <taxon>Sar</taxon>
        <taxon>Alveolata</taxon>
        <taxon>Ciliophora</taxon>
        <taxon>Intramacronucleata</taxon>
        <taxon>Oligohymenophorea</taxon>
        <taxon>Peniculida</taxon>
        <taxon>Parameciidae</taxon>
        <taxon>Paramecium</taxon>
    </lineage>
</organism>
<comment type="caution">
    <text evidence="1">The sequence shown here is derived from an EMBL/GenBank/DDBJ whole genome shotgun (WGS) entry which is preliminary data.</text>
</comment>
<dbReference type="AlphaFoldDB" id="A0A8S1NG98"/>